<keyword evidence="3" id="KW-1185">Reference proteome</keyword>
<gene>
    <name evidence="2" type="ORF">M9978_04390</name>
</gene>
<dbReference type="RefSeq" id="WP_254291671.1">
    <property type="nucleotide sequence ID" value="NZ_JAMLDX010000002.1"/>
</dbReference>
<name>A0A9X2HPL8_9SPHN</name>
<reference evidence="2" key="1">
    <citation type="submission" date="2022-05" db="EMBL/GenBank/DDBJ databases">
        <title>Sphingomonas sp. strain MG17 Genome sequencing and assembly.</title>
        <authorList>
            <person name="Kim I."/>
        </authorList>
    </citation>
    <scope>NUCLEOTIDE SEQUENCE</scope>
    <source>
        <strain evidence="2">MG17</strain>
    </source>
</reference>
<evidence type="ECO:0000256" key="1">
    <source>
        <dbReference type="SAM" id="SignalP"/>
    </source>
</evidence>
<feature type="signal peptide" evidence="1">
    <location>
        <begin position="1"/>
        <end position="20"/>
    </location>
</feature>
<evidence type="ECO:0000313" key="2">
    <source>
        <dbReference type="EMBL" id="MCP3729660.1"/>
    </source>
</evidence>
<evidence type="ECO:0000313" key="3">
    <source>
        <dbReference type="Proteomes" id="UP001139451"/>
    </source>
</evidence>
<dbReference type="AlphaFoldDB" id="A0A9X2HPL8"/>
<evidence type="ECO:0008006" key="4">
    <source>
        <dbReference type="Google" id="ProtNLM"/>
    </source>
</evidence>
<comment type="caution">
    <text evidence="2">The sequence shown here is derived from an EMBL/GenBank/DDBJ whole genome shotgun (WGS) entry which is preliminary data.</text>
</comment>
<proteinExistence type="predicted"/>
<dbReference type="SUPFAM" id="SSF48452">
    <property type="entry name" value="TPR-like"/>
    <property type="match status" value="1"/>
</dbReference>
<protein>
    <recommendedName>
        <fullName evidence="4">DUF1570 domain-containing protein</fullName>
    </recommendedName>
</protein>
<dbReference type="EMBL" id="JAMLDX010000002">
    <property type="protein sequence ID" value="MCP3729660.1"/>
    <property type="molecule type" value="Genomic_DNA"/>
</dbReference>
<feature type="chain" id="PRO_5040879403" description="DUF1570 domain-containing protein" evidence="1">
    <location>
        <begin position="21"/>
        <end position="505"/>
    </location>
</feature>
<accession>A0A9X2HPL8</accession>
<keyword evidence="1" id="KW-0732">Signal</keyword>
<organism evidence="2 3">
    <name type="scientific">Sphingomonas tagetis</name>
    <dbReference type="NCBI Taxonomy" id="2949092"/>
    <lineage>
        <taxon>Bacteria</taxon>
        <taxon>Pseudomonadati</taxon>
        <taxon>Pseudomonadota</taxon>
        <taxon>Alphaproteobacteria</taxon>
        <taxon>Sphingomonadales</taxon>
        <taxon>Sphingomonadaceae</taxon>
        <taxon>Sphingomonas</taxon>
    </lineage>
</organism>
<dbReference type="InterPro" id="IPR011990">
    <property type="entry name" value="TPR-like_helical_dom_sf"/>
</dbReference>
<sequence>MIVRFAALALALLAPAAARAEWHEASTEHFVVYADSKPETISKFADELEKFNKAMRAFYRNVRKPAEGPANRVTVFVVSASDGIAKLAGSGFVRGFYIPRAGGNVAFVPPVAKADRYELSGIAVLRHEYAHHFMYTAAPAVFPMWFSEGFAEFWSTVRFEKDGGATIGIAPSHRGWGLMSGNPLPVEQLVTMTSRRLNPEQLEAIYGRGWLLTHYLMSDPARQKLLGKYIAALNEGQAPTKAAEAFGDLKALGRELEKYLNRRTLPATTLSAETLATAPVKLRKLTPGEVATMKVRIESRAGVTPDEAKQVLIKARKAAAPYPNDPGAQVALAEAEYDAGNYALADEASGRAITAAPTMSDALVYRAMSKLALAEAADKPDWSSVRRAIVAANRADPEDPRPLILFYRSFIAAGQAPTEAAKLGFAKAYDIAPSDMGLRMDAARMFLMDGNRTEAREALRLIAFNPHGATRAEFARTMVAAIDNGDTPDKILAMQPAADTKDDGE</sequence>
<dbReference type="Gene3D" id="1.25.40.10">
    <property type="entry name" value="Tetratricopeptide repeat domain"/>
    <property type="match status" value="1"/>
</dbReference>
<dbReference type="Proteomes" id="UP001139451">
    <property type="component" value="Unassembled WGS sequence"/>
</dbReference>